<dbReference type="InterPro" id="IPR029033">
    <property type="entry name" value="His_PPase_superfam"/>
</dbReference>
<comment type="similarity">
    <text evidence="1">Belongs to the histidine acid phosphatase family.</text>
</comment>
<dbReference type="KEGG" id="cvn:111137836"/>
<keyword evidence="2" id="KW-0378">Hydrolase</keyword>
<evidence type="ECO:0000313" key="7">
    <source>
        <dbReference type="Proteomes" id="UP000694844"/>
    </source>
</evidence>
<dbReference type="PANTHER" id="PTHR11567:SF110">
    <property type="entry name" value="2-PHOSPHOXYLOSE PHOSPHATASE 1"/>
    <property type="match status" value="1"/>
</dbReference>
<protein>
    <recommendedName>
        <fullName evidence="4">2-phosphoxylose phosphatase 1</fullName>
    </recommendedName>
    <alternativeName>
        <fullName evidence="5">Acid phosphatase-like protein 2</fullName>
    </alternativeName>
</protein>
<evidence type="ECO:0000256" key="1">
    <source>
        <dbReference type="ARBA" id="ARBA00005375"/>
    </source>
</evidence>
<keyword evidence="6" id="KW-0472">Membrane</keyword>
<dbReference type="OrthoDB" id="10262962at2759"/>
<dbReference type="InterPro" id="IPR033379">
    <property type="entry name" value="Acid_Pase_AS"/>
</dbReference>
<reference evidence="8" key="1">
    <citation type="submission" date="2025-08" db="UniProtKB">
        <authorList>
            <consortium name="RefSeq"/>
        </authorList>
    </citation>
    <scope>IDENTIFICATION</scope>
    <source>
        <tissue evidence="8">Whole sample</tissue>
    </source>
</reference>
<keyword evidence="6" id="KW-1133">Transmembrane helix</keyword>
<evidence type="ECO:0000256" key="4">
    <source>
        <dbReference type="ARBA" id="ARBA00040357"/>
    </source>
</evidence>
<proteinExistence type="inferred from homology"/>
<dbReference type="PANTHER" id="PTHR11567">
    <property type="entry name" value="ACID PHOSPHATASE-RELATED"/>
    <property type="match status" value="1"/>
</dbReference>
<dbReference type="Pfam" id="PF00328">
    <property type="entry name" value="His_Phos_2"/>
    <property type="match status" value="1"/>
</dbReference>
<dbReference type="SUPFAM" id="SSF53254">
    <property type="entry name" value="Phosphoglycerate mutase-like"/>
    <property type="match status" value="1"/>
</dbReference>
<keyword evidence="7" id="KW-1185">Reference proteome</keyword>
<keyword evidence="6" id="KW-0812">Transmembrane</keyword>
<sequence length="245" mass="28585">MHRDRLSKDFSCWNILMARLKRHRFKIIAAFLVVFVLFYLYTQKEYGSELMNQSVSAQHLDRLSKQLLFNGPVRNIHSHNASSQGALEYCSSPNADSVKEWSHQVGPDANQYKLELVQMMIRHGDRTPLHTLADRPNPRISCKFSTKEKNLHWIVGKFISRMQNEKVDVNFENMQPFPNQPFCRQSYLTPQGAVQQLLNGLKAKHKYINHLDLFEQDFSERKVIAMSTVFPRTYQSANAFLYGFL</sequence>
<dbReference type="PROSITE" id="PS00616">
    <property type="entry name" value="HIS_ACID_PHOSPHAT_1"/>
    <property type="match status" value="1"/>
</dbReference>
<comment type="catalytic activity">
    <reaction evidence="3">
        <text>3-O-[beta-D-GlcA-(1-&gt;3)-beta-D-Gal-(1-&gt;3)-beta-D-Gal-(1-&gt;4)-beta-D-2-O-P-Xyl]-L-seryl-[protein] + H2O = 3-O-(beta-D-GlcA-(1-&gt;3)-beta-D-Gal-(1-&gt;3)-beta-D-Gal-(1-&gt;4)-beta-D-Xyl)-L-seryl-[protein] + phosphate</text>
        <dbReference type="Rhea" id="RHEA:56512"/>
        <dbReference type="Rhea" id="RHEA-COMP:12573"/>
        <dbReference type="Rhea" id="RHEA-COMP:14559"/>
        <dbReference type="ChEBI" id="CHEBI:15377"/>
        <dbReference type="ChEBI" id="CHEBI:43474"/>
        <dbReference type="ChEBI" id="CHEBI:132093"/>
        <dbReference type="ChEBI" id="CHEBI:140495"/>
    </reaction>
</comment>
<dbReference type="RefSeq" id="XP_022345236.1">
    <property type="nucleotide sequence ID" value="XM_022489528.1"/>
</dbReference>
<feature type="transmembrane region" description="Helical" evidence="6">
    <location>
        <begin position="25"/>
        <end position="42"/>
    </location>
</feature>
<dbReference type="GO" id="GO:0005794">
    <property type="term" value="C:Golgi apparatus"/>
    <property type="evidence" value="ECO:0007669"/>
    <property type="project" value="TreeGrafter"/>
</dbReference>
<dbReference type="GO" id="GO:0006024">
    <property type="term" value="P:glycosaminoglycan biosynthetic process"/>
    <property type="evidence" value="ECO:0007669"/>
    <property type="project" value="TreeGrafter"/>
</dbReference>
<dbReference type="Proteomes" id="UP000694844">
    <property type="component" value="Chromosome 5"/>
</dbReference>
<evidence type="ECO:0000256" key="2">
    <source>
        <dbReference type="ARBA" id="ARBA00022801"/>
    </source>
</evidence>
<dbReference type="GO" id="GO:0050650">
    <property type="term" value="P:chondroitin sulfate proteoglycan biosynthetic process"/>
    <property type="evidence" value="ECO:0007669"/>
    <property type="project" value="TreeGrafter"/>
</dbReference>
<evidence type="ECO:0000256" key="3">
    <source>
        <dbReference type="ARBA" id="ARBA00036311"/>
    </source>
</evidence>
<dbReference type="GeneID" id="111137836"/>
<dbReference type="InterPro" id="IPR050645">
    <property type="entry name" value="Histidine_acid_phosphatase"/>
</dbReference>
<evidence type="ECO:0000256" key="5">
    <source>
        <dbReference type="ARBA" id="ARBA00041499"/>
    </source>
</evidence>
<accession>A0A8B8EZ14</accession>
<name>A0A8B8EZ14_CRAVI</name>
<evidence type="ECO:0000313" key="8">
    <source>
        <dbReference type="RefSeq" id="XP_022345236.1"/>
    </source>
</evidence>
<dbReference type="GO" id="GO:0016791">
    <property type="term" value="F:phosphatase activity"/>
    <property type="evidence" value="ECO:0007669"/>
    <property type="project" value="TreeGrafter"/>
</dbReference>
<organism evidence="7 8">
    <name type="scientific">Crassostrea virginica</name>
    <name type="common">Eastern oyster</name>
    <dbReference type="NCBI Taxonomy" id="6565"/>
    <lineage>
        <taxon>Eukaryota</taxon>
        <taxon>Metazoa</taxon>
        <taxon>Spiralia</taxon>
        <taxon>Lophotrochozoa</taxon>
        <taxon>Mollusca</taxon>
        <taxon>Bivalvia</taxon>
        <taxon>Autobranchia</taxon>
        <taxon>Pteriomorphia</taxon>
        <taxon>Ostreida</taxon>
        <taxon>Ostreoidea</taxon>
        <taxon>Ostreidae</taxon>
        <taxon>Crassostrea</taxon>
    </lineage>
</organism>
<evidence type="ECO:0000256" key="6">
    <source>
        <dbReference type="SAM" id="Phobius"/>
    </source>
</evidence>
<dbReference type="AlphaFoldDB" id="A0A8B8EZ14"/>
<dbReference type="Gene3D" id="3.40.50.1240">
    <property type="entry name" value="Phosphoglycerate mutase-like"/>
    <property type="match status" value="1"/>
</dbReference>
<dbReference type="InterPro" id="IPR000560">
    <property type="entry name" value="His_Pase_clade-2"/>
</dbReference>
<gene>
    <name evidence="8" type="primary">LOC111137836</name>
</gene>